<dbReference type="CDD" id="cd05466">
    <property type="entry name" value="PBP2_LTTR_substrate"/>
    <property type="match status" value="1"/>
</dbReference>
<dbReference type="SUPFAM" id="SSF53850">
    <property type="entry name" value="Periplasmic binding protein-like II"/>
    <property type="match status" value="1"/>
</dbReference>
<dbReference type="PRINTS" id="PR00039">
    <property type="entry name" value="HTHLYSR"/>
</dbReference>
<dbReference type="GO" id="GO:0003700">
    <property type="term" value="F:DNA-binding transcription factor activity"/>
    <property type="evidence" value="ECO:0007669"/>
    <property type="project" value="InterPro"/>
</dbReference>
<gene>
    <name evidence="6" type="ORF">CLOSTMETH_02526</name>
</gene>
<evidence type="ECO:0000256" key="3">
    <source>
        <dbReference type="ARBA" id="ARBA00023125"/>
    </source>
</evidence>
<keyword evidence="2" id="KW-0805">Transcription regulation</keyword>
<evidence type="ECO:0000313" key="7">
    <source>
        <dbReference type="Proteomes" id="UP000003340"/>
    </source>
</evidence>
<dbReference type="SUPFAM" id="SSF46785">
    <property type="entry name" value="Winged helix' DNA-binding domain"/>
    <property type="match status" value="1"/>
</dbReference>
<dbReference type="Pfam" id="PF00126">
    <property type="entry name" value="HTH_1"/>
    <property type="match status" value="1"/>
</dbReference>
<feature type="domain" description="HTH lysR-type" evidence="5">
    <location>
        <begin position="4"/>
        <end position="61"/>
    </location>
</feature>
<organism evidence="6 7">
    <name type="scientific">[Clostridium] methylpentosum DSM 5476</name>
    <dbReference type="NCBI Taxonomy" id="537013"/>
    <lineage>
        <taxon>Bacteria</taxon>
        <taxon>Bacillati</taxon>
        <taxon>Bacillota</taxon>
        <taxon>Clostridia</taxon>
        <taxon>Eubacteriales</taxon>
        <taxon>Oscillospiraceae</taxon>
        <taxon>Oscillospiraceae incertae sedis</taxon>
    </lineage>
</organism>
<dbReference type="GO" id="GO:0005829">
    <property type="term" value="C:cytosol"/>
    <property type="evidence" value="ECO:0007669"/>
    <property type="project" value="TreeGrafter"/>
</dbReference>
<dbReference type="InterPro" id="IPR050950">
    <property type="entry name" value="HTH-type_LysR_regulators"/>
</dbReference>
<evidence type="ECO:0000256" key="1">
    <source>
        <dbReference type="ARBA" id="ARBA00009437"/>
    </source>
</evidence>
<reference evidence="6 7" key="2">
    <citation type="submission" date="2009-02" db="EMBL/GenBank/DDBJ databases">
        <title>Draft genome sequence of Clostridium methylpentosum (DSM 5476).</title>
        <authorList>
            <person name="Sudarsanam P."/>
            <person name="Ley R."/>
            <person name="Guruge J."/>
            <person name="Turnbaugh P.J."/>
            <person name="Mahowald M."/>
            <person name="Liep D."/>
            <person name="Gordon J."/>
        </authorList>
    </citation>
    <scope>NUCLEOTIDE SEQUENCE [LARGE SCALE GENOMIC DNA]</scope>
    <source>
        <strain evidence="6 7">DSM 5476</strain>
    </source>
</reference>
<dbReference type="Pfam" id="PF03466">
    <property type="entry name" value="LysR_substrate"/>
    <property type="match status" value="1"/>
</dbReference>
<feature type="non-terminal residue" evidence="6">
    <location>
        <position position="196"/>
    </location>
</feature>
<dbReference type="PROSITE" id="PS50931">
    <property type="entry name" value="HTH_LYSR"/>
    <property type="match status" value="1"/>
</dbReference>
<sequence>MFDVELRTLSYFLTVAREENITKAAALLHITQPTLSRQLMQLEEELGVKLFQRSNHSIVLTEQGMLLKRRAQELISLAEKTKRELGREEQLSGEISIGSGEYQNSRLLAELLTDFHHQHPNIQFEVYSGNSDNIKERIERGILDIGFLLEPVDVGKYEFIRSPLKEEWGILVSENSELSGKEYVTPSDLASRPLIF</sequence>
<dbReference type="EMBL" id="ACEC01000085">
    <property type="protein sequence ID" value="EEG29857.1"/>
    <property type="molecule type" value="Genomic_DNA"/>
</dbReference>
<dbReference type="STRING" id="537013.CLOSTMETH_02526"/>
<dbReference type="HOGENOM" id="CLU_039613_20_1_9"/>
<accession>C0EF85</accession>
<dbReference type="AlphaFoldDB" id="C0EF85"/>
<dbReference type="Gene3D" id="1.10.10.10">
    <property type="entry name" value="Winged helix-like DNA-binding domain superfamily/Winged helix DNA-binding domain"/>
    <property type="match status" value="1"/>
</dbReference>
<name>C0EF85_9FIRM</name>
<dbReference type="GO" id="GO:0003677">
    <property type="term" value="F:DNA binding"/>
    <property type="evidence" value="ECO:0007669"/>
    <property type="project" value="UniProtKB-KW"/>
</dbReference>
<keyword evidence="3" id="KW-0238">DNA-binding</keyword>
<dbReference type="PANTHER" id="PTHR30419">
    <property type="entry name" value="HTH-TYPE TRANSCRIPTIONAL REGULATOR YBHD"/>
    <property type="match status" value="1"/>
</dbReference>
<reference evidence="6 7" key="1">
    <citation type="submission" date="2009-01" db="EMBL/GenBank/DDBJ databases">
        <authorList>
            <person name="Fulton L."/>
            <person name="Clifton S."/>
            <person name="Fulton B."/>
            <person name="Xu J."/>
            <person name="Minx P."/>
            <person name="Pepin K.H."/>
            <person name="Johnson M."/>
            <person name="Bhonagiri V."/>
            <person name="Nash W.E."/>
            <person name="Mardis E.R."/>
            <person name="Wilson R.K."/>
        </authorList>
    </citation>
    <scope>NUCLEOTIDE SEQUENCE [LARGE SCALE GENOMIC DNA]</scope>
    <source>
        <strain evidence="6 7">DSM 5476</strain>
    </source>
</reference>
<comment type="caution">
    <text evidence="6">The sequence shown here is derived from an EMBL/GenBank/DDBJ whole genome shotgun (WGS) entry which is preliminary data.</text>
</comment>
<dbReference type="InterPro" id="IPR005119">
    <property type="entry name" value="LysR_subst-bd"/>
</dbReference>
<evidence type="ECO:0000259" key="5">
    <source>
        <dbReference type="PROSITE" id="PS50931"/>
    </source>
</evidence>
<evidence type="ECO:0000313" key="6">
    <source>
        <dbReference type="EMBL" id="EEG29857.1"/>
    </source>
</evidence>
<dbReference type="InterPro" id="IPR000847">
    <property type="entry name" value="LysR_HTH_N"/>
</dbReference>
<keyword evidence="7" id="KW-1185">Reference proteome</keyword>
<dbReference type="PANTHER" id="PTHR30419:SF8">
    <property type="entry name" value="NITROGEN ASSIMILATION TRANSCRIPTIONAL ACTIVATOR-RELATED"/>
    <property type="match status" value="1"/>
</dbReference>
<dbReference type="Gene3D" id="3.40.190.290">
    <property type="match status" value="1"/>
</dbReference>
<evidence type="ECO:0000256" key="2">
    <source>
        <dbReference type="ARBA" id="ARBA00023015"/>
    </source>
</evidence>
<keyword evidence="4" id="KW-0804">Transcription</keyword>
<dbReference type="FunFam" id="1.10.10.10:FF:000001">
    <property type="entry name" value="LysR family transcriptional regulator"/>
    <property type="match status" value="1"/>
</dbReference>
<evidence type="ECO:0000256" key="4">
    <source>
        <dbReference type="ARBA" id="ARBA00023163"/>
    </source>
</evidence>
<comment type="similarity">
    <text evidence="1">Belongs to the LysR transcriptional regulatory family.</text>
</comment>
<dbReference type="Proteomes" id="UP000003340">
    <property type="component" value="Unassembled WGS sequence"/>
</dbReference>
<dbReference type="eggNOG" id="COG0583">
    <property type="taxonomic scope" value="Bacteria"/>
</dbReference>
<protein>
    <submittedName>
        <fullName evidence="6">Transcriptional regulator, LysR family</fullName>
    </submittedName>
</protein>
<dbReference type="InterPro" id="IPR036388">
    <property type="entry name" value="WH-like_DNA-bd_sf"/>
</dbReference>
<proteinExistence type="inferred from homology"/>
<dbReference type="InterPro" id="IPR036390">
    <property type="entry name" value="WH_DNA-bd_sf"/>
</dbReference>